<feature type="region of interest" description="Disordered" evidence="8">
    <location>
        <begin position="500"/>
        <end position="519"/>
    </location>
</feature>
<dbReference type="FunFam" id="3.30.160.60:FF:000100">
    <property type="entry name" value="Zinc finger 45-like"/>
    <property type="match status" value="1"/>
</dbReference>
<feature type="region of interest" description="Disordered" evidence="8">
    <location>
        <begin position="1095"/>
        <end position="1120"/>
    </location>
</feature>
<dbReference type="InParanoid" id="A0A7M7NA09"/>
<dbReference type="OMA" id="DICTEAI"/>
<dbReference type="OrthoDB" id="6077919at2759"/>
<dbReference type="InterPro" id="IPR006612">
    <property type="entry name" value="THAP_Znf"/>
</dbReference>
<evidence type="ECO:0000259" key="10">
    <source>
        <dbReference type="PROSITE" id="PS50950"/>
    </source>
</evidence>
<evidence type="ECO:0000313" key="11">
    <source>
        <dbReference type="EnsemblMetazoa" id="XP_030833554"/>
    </source>
</evidence>
<feature type="domain" description="C2H2-type" evidence="9">
    <location>
        <begin position="1011"/>
        <end position="1038"/>
    </location>
</feature>
<dbReference type="InterPro" id="IPR013087">
    <property type="entry name" value="Znf_C2H2_type"/>
</dbReference>
<protein>
    <submittedName>
        <fullName evidence="11">Uncharacterized protein</fullName>
    </submittedName>
</protein>
<dbReference type="PANTHER" id="PTHR24379">
    <property type="entry name" value="KRAB AND ZINC FINGER DOMAIN-CONTAINING"/>
    <property type="match status" value="1"/>
</dbReference>
<dbReference type="Proteomes" id="UP000007110">
    <property type="component" value="Unassembled WGS sequence"/>
</dbReference>
<dbReference type="SMART" id="SM00355">
    <property type="entry name" value="ZnF_C2H2"/>
    <property type="match status" value="15"/>
</dbReference>
<dbReference type="InterPro" id="IPR036236">
    <property type="entry name" value="Znf_C2H2_sf"/>
</dbReference>
<dbReference type="Pfam" id="PF00096">
    <property type="entry name" value="zf-C2H2"/>
    <property type="match status" value="4"/>
</dbReference>
<dbReference type="GO" id="GO:0008270">
    <property type="term" value="F:zinc ion binding"/>
    <property type="evidence" value="ECO:0007669"/>
    <property type="project" value="UniProtKB-KW"/>
</dbReference>
<accession>A0A7M7NA09</accession>
<feature type="domain" description="THAP-type" evidence="10">
    <location>
        <begin position="1"/>
        <end position="89"/>
    </location>
</feature>
<dbReference type="GO" id="GO:0000978">
    <property type="term" value="F:RNA polymerase II cis-regulatory region sequence-specific DNA binding"/>
    <property type="evidence" value="ECO:0000318"/>
    <property type="project" value="GO_Central"/>
</dbReference>
<organism evidence="11 12">
    <name type="scientific">Strongylocentrotus purpuratus</name>
    <name type="common">Purple sea urchin</name>
    <dbReference type="NCBI Taxonomy" id="7668"/>
    <lineage>
        <taxon>Eukaryota</taxon>
        <taxon>Metazoa</taxon>
        <taxon>Echinodermata</taxon>
        <taxon>Eleutherozoa</taxon>
        <taxon>Echinozoa</taxon>
        <taxon>Echinoidea</taxon>
        <taxon>Euechinoidea</taxon>
        <taxon>Echinacea</taxon>
        <taxon>Camarodonta</taxon>
        <taxon>Echinidea</taxon>
        <taxon>Strongylocentrotidae</taxon>
        <taxon>Strongylocentrotus</taxon>
    </lineage>
</organism>
<keyword evidence="4" id="KW-0862">Zinc</keyword>
<feature type="domain" description="C2H2-type" evidence="9">
    <location>
        <begin position="954"/>
        <end position="981"/>
    </location>
</feature>
<feature type="domain" description="C2H2-type" evidence="9">
    <location>
        <begin position="921"/>
        <end position="945"/>
    </location>
</feature>
<evidence type="ECO:0000256" key="6">
    <source>
        <dbReference type="PROSITE-ProRule" id="PRU00042"/>
    </source>
</evidence>
<evidence type="ECO:0000256" key="4">
    <source>
        <dbReference type="ARBA" id="ARBA00022833"/>
    </source>
</evidence>
<dbReference type="SUPFAM" id="SSF57716">
    <property type="entry name" value="Glucocorticoid receptor-like (DNA-binding domain)"/>
    <property type="match status" value="1"/>
</dbReference>
<dbReference type="Pfam" id="PF12874">
    <property type="entry name" value="zf-met"/>
    <property type="match status" value="1"/>
</dbReference>
<dbReference type="PANTHER" id="PTHR24379:SF125">
    <property type="entry name" value="C2H2-TYPE DOMAIN-CONTAINING PROTEIN"/>
    <property type="match status" value="1"/>
</dbReference>
<keyword evidence="12" id="KW-1185">Reference proteome</keyword>
<evidence type="ECO:0000256" key="3">
    <source>
        <dbReference type="ARBA" id="ARBA00022771"/>
    </source>
</evidence>
<dbReference type="Gene3D" id="3.30.160.60">
    <property type="entry name" value="Classic Zinc Finger"/>
    <property type="match status" value="9"/>
</dbReference>
<keyword evidence="5 7" id="KW-0238">DNA-binding</keyword>
<evidence type="ECO:0000256" key="2">
    <source>
        <dbReference type="ARBA" id="ARBA00022737"/>
    </source>
</evidence>
<reference evidence="12" key="1">
    <citation type="submission" date="2015-02" db="EMBL/GenBank/DDBJ databases">
        <title>Genome sequencing for Strongylocentrotus purpuratus.</title>
        <authorList>
            <person name="Murali S."/>
            <person name="Liu Y."/>
            <person name="Vee V."/>
            <person name="English A."/>
            <person name="Wang M."/>
            <person name="Skinner E."/>
            <person name="Han Y."/>
            <person name="Muzny D.M."/>
            <person name="Worley K.C."/>
            <person name="Gibbs R.A."/>
        </authorList>
    </citation>
    <scope>NUCLEOTIDE SEQUENCE</scope>
</reference>
<dbReference type="PROSITE" id="PS00028">
    <property type="entry name" value="ZINC_FINGER_C2H2_1"/>
    <property type="match status" value="14"/>
</dbReference>
<keyword evidence="1" id="KW-0479">Metal-binding</keyword>
<feature type="domain" description="C2H2-type" evidence="9">
    <location>
        <begin position="1039"/>
        <end position="1066"/>
    </location>
</feature>
<keyword evidence="3 6" id="KW-0863">Zinc-finger</keyword>
<dbReference type="Pfam" id="PF13912">
    <property type="entry name" value="zf-C2H2_6"/>
    <property type="match status" value="2"/>
</dbReference>
<dbReference type="PROSITE" id="PS50950">
    <property type="entry name" value="ZF_THAP"/>
    <property type="match status" value="1"/>
</dbReference>
<feature type="domain" description="C2H2-type" evidence="9">
    <location>
        <begin position="1065"/>
        <end position="1093"/>
    </location>
</feature>
<feature type="compositionally biased region" description="Gly residues" evidence="8">
    <location>
        <begin position="656"/>
        <end position="667"/>
    </location>
</feature>
<proteinExistence type="predicted"/>
<evidence type="ECO:0000256" key="7">
    <source>
        <dbReference type="PROSITE-ProRule" id="PRU00309"/>
    </source>
</evidence>
<feature type="compositionally biased region" description="Basic and acidic residues" evidence="8">
    <location>
        <begin position="636"/>
        <end position="654"/>
    </location>
</feature>
<feature type="region of interest" description="Disordered" evidence="8">
    <location>
        <begin position="92"/>
        <end position="211"/>
    </location>
</feature>
<dbReference type="SMART" id="SM00980">
    <property type="entry name" value="THAP"/>
    <property type="match status" value="1"/>
</dbReference>
<feature type="compositionally biased region" description="Basic and acidic residues" evidence="8">
    <location>
        <begin position="178"/>
        <end position="194"/>
    </location>
</feature>
<dbReference type="SMART" id="SM00692">
    <property type="entry name" value="DM3"/>
    <property type="match status" value="1"/>
</dbReference>
<dbReference type="GO" id="GO:0006357">
    <property type="term" value="P:regulation of transcription by RNA polymerase II"/>
    <property type="evidence" value="ECO:0000318"/>
    <property type="project" value="GO_Central"/>
</dbReference>
<feature type="domain" description="C2H2-type" evidence="9">
    <location>
        <begin position="738"/>
        <end position="761"/>
    </location>
</feature>
<feature type="domain" description="C2H2-type" evidence="9">
    <location>
        <begin position="713"/>
        <end position="735"/>
    </location>
</feature>
<keyword evidence="2" id="KW-0677">Repeat</keyword>
<dbReference type="PROSITE" id="PS50157">
    <property type="entry name" value="ZINC_FINGER_C2H2_2"/>
    <property type="match status" value="11"/>
</dbReference>
<dbReference type="EnsemblMetazoa" id="XM_030977694">
    <property type="protein sequence ID" value="XP_030833554"/>
    <property type="gene ID" value="LOC100888504"/>
</dbReference>
<dbReference type="Pfam" id="PF05485">
    <property type="entry name" value="THAP"/>
    <property type="match status" value="1"/>
</dbReference>
<evidence type="ECO:0000256" key="8">
    <source>
        <dbReference type="SAM" id="MobiDB-lite"/>
    </source>
</evidence>
<dbReference type="GO" id="GO:0001228">
    <property type="term" value="F:DNA-binding transcription activator activity, RNA polymerase II-specific"/>
    <property type="evidence" value="ECO:0000318"/>
    <property type="project" value="GO_Central"/>
</dbReference>
<reference evidence="11" key="2">
    <citation type="submission" date="2021-01" db="UniProtKB">
        <authorList>
            <consortium name="EnsemblMetazoa"/>
        </authorList>
    </citation>
    <scope>IDENTIFICATION</scope>
</reference>
<feature type="region of interest" description="Disordered" evidence="8">
    <location>
        <begin position="636"/>
        <end position="693"/>
    </location>
</feature>
<feature type="domain" description="C2H2-type" evidence="9">
    <location>
        <begin position="894"/>
        <end position="921"/>
    </location>
</feature>
<dbReference type="RefSeq" id="XP_030833554.1">
    <property type="nucleotide sequence ID" value="XM_030977694.1"/>
</dbReference>
<feature type="compositionally biased region" description="Basic and acidic residues" evidence="8">
    <location>
        <begin position="286"/>
        <end position="295"/>
    </location>
</feature>
<evidence type="ECO:0000256" key="1">
    <source>
        <dbReference type="ARBA" id="ARBA00022723"/>
    </source>
</evidence>
<evidence type="ECO:0000259" key="9">
    <source>
        <dbReference type="PROSITE" id="PS50157"/>
    </source>
</evidence>
<sequence length="1153" mass="130336">MPSCSYLYCRNSTKNYKTADGRKLSFHKFPRVDRIREFWLENLRRDSCEAKFEPNSRAVLCSEHFTDSCFDDKSTKYPRLKNGAVPTLFLREGSMKKVEHENEEEEESSDEERESWSGWHSWPNKGGSTEEDDGQKDDGSKGLEELEELMEEEEEEEEEEGDLNEERDWIEDSEGEDGDGKGASEDRTKTERTETAVPSPPEEGGGTETGIGTDLLHKAQDCVQGHDRITLDNVTMDSTLTSVRIGNKKMVSMTFQDILNSLVPTQQIDSSKVPKDSNPTSNKVKGHPDKGHQDTGFDLQGWKTVQGKGTGGSRKATKRSIITPEFKESLTRQNKAAQKTKDKDTTKNRKDKHMVISIYRKNTMMRIISSKDLPYLCGDCGLAFTHAFVLKNHVEAKHGYSEPPEIKANGEILSQVVIHRDFEKKNLKTKTQVKELQEKYAKTESVNGNRESEPAEQWFQKVDKSTGSLSDSDCDGALPVGTDGGDDSVDCSVVEGADSFQRTSSKKKKRKPNRKPKTDVAGNVISQKKNRDRCHRCHRYFKSRFECKQHIAEMHGEFSSQEVAQASWNKTTAGSSTMEVLKCIYCETFFTSRENAGGHLNKHCGVDDIKCDICTEAIKLWNEGRNMELEKLHEKYDGLKDEGQDGDEGRKEETAGGEGETAGGEGATGDDARKDDEGSSVNNDGKEKPDADDLIRQSLERAKTLSSKHFIIAKCFECNEEFFLRHHLVNHYRVHEKFTCKECGKEFKTMTDYQEHLDEVHKIGLCSCPYCPKKFPSLGKLNFHMLGHLGLFQCILCGATLMSKQSLEMHIRGAVSDPYHKFRVGGERLTYSSSNPFLGASQNENHRGGFRRRNKTKEISCKFCDRKFGYIHGLRKHMRFLHPKEEVPMKGDGFCCERCGIVLASKQSFKAHLQTHQEKTISCPESGCEAMFTTKMNLKSHLRTHGQASWSKRFKCDICGGSYKTQVYLDMHMKCHSGHVPYACSYCGKTFRNVTHMVYHERRMHTGQLDHTCELCGKGFADPSTLKVHSKTHSTHRPFLCDICSKGFPTELYLRAHRRVHTKPFKCSQCSEGFSQQGARRNHLRKVHGIETPVVKSKSRISAQSETNPPGEFSPQMSEASVQDIEETEMMVISDNNEVGSSEIIDKILAAIL</sequence>
<feature type="domain" description="C2H2-type" evidence="9">
    <location>
        <begin position="859"/>
        <end position="887"/>
    </location>
</feature>
<feature type="compositionally biased region" description="Basic residues" evidence="8">
    <location>
        <begin position="504"/>
        <end position="515"/>
    </location>
</feature>
<feature type="compositionally biased region" description="Acidic residues" evidence="8">
    <location>
        <begin position="101"/>
        <end position="113"/>
    </location>
</feature>
<dbReference type="SUPFAM" id="SSF57667">
    <property type="entry name" value="beta-beta-alpha zinc fingers"/>
    <property type="match status" value="5"/>
</dbReference>
<feature type="domain" description="C2H2-type" evidence="9">
    <location>
        <begin position="982"/>
        <end position="1010"/>
    </location>
</feature>
<name>A0A7M7NA09_STRPU</name>
<evidence type="ECO:0000256" key="5">
    <source>
        <dbReference type="ARBA" id="ARBA00023125"/>
    </source>
</evidence>
<feature type="compositionally biased region" description="Basic and acidic residues" evidence="8">
    <location>
        <begin position="684"/>
        <end position="693"/>
    </location>
</feature>
<dbReference type="KEGG" id="spu:100888504"/>
<feature type="domain" description="C2H2-type" evidence="9">
    <location>
        <begin position="375"/>
        <end position="403"/>
    </location>
</feature>
<dbReference type="GO" id="GO:0005634">
    <property type="term" value="C:nucleus"/>
    <property type="evidence" value="ECO:0000318"/>
    <property type="project" value="GO_Central"/>
</dbReference>
<evidence type="ECO:0000313" key="12">
    <source>
        <dbReference type="Proteomes" id="UP000007110"/>
    </source>
</evidence>
<feature type="compositionally biased region" description="Basic and acidic residues" evidence="8">
    <location>
        <begin position="339"/>
        <end position="348"/>
    </location>
</feature>
<dbReference type="AlphaFoldDB" id="A0A7M7NA09"/>
<feature type="region of interest" description="Disordered" evidence="8">
    <location>
        <begin position="266"/>
        <end position="349"/>
    </location>
</feature>
<feature type="compositionally biased region" description="Acidic residues" evidence="8">
    <location>
        <begin position="145"/>
        <end position="177"/>
    </location>
</feature>
<dbReference type="GeneID" id="100888504"/>